<name>Q1ZMC6_PHOAS</name>
<evidence type="ECO:0000313" key="1">
    <source>
        <dbReference type="EMBL" id="EAS63314.1"/>
    </source>
</evidence>
<gene>
    <name evidence="1" type="ORF">VAS14_16072</name>
</gene>
<reference evidence="1 2" key="1">
    <citation type="journal article" date="2009" name="Proc. Natl. Acad. Sci. U.S.A.">
        <title>The genomic basis of trophic strategy in marine bacteria.</title>
        <authorList>
            <person name="Lauro F.M."/>
            <person name="McDougald D."/>
            <person name="Thomas T."/>
            <person name="Williams T.J."/>
            <person name="Egan S."/>
            <person name="Rice S."/>
            <person name="DeMaere M.Z."/>
            <person name="Ting L."/>
            <person name="Ertan H."/>
            <person name="Johnson J."/>
            <person name="Ferriera S."/>
            <person name="Lapidus A."/>
            <person name="Anderson I."/>
            <person name="Kyrpides N."/>
            <person name="Munk A.C."/>
            <person name="Detter C."/>
            <person name="Han C.S."/>
            <person name="Brown M.V."/>
            <person name="Robb F.T."/>
            <person name="Kjelleberg S."/>
            <person name="Cavicchioli R."/>
        </authorList>
    </citation>
    <scope>NUCLEOTIDE SEQUENCE [LARGE SCALE GENOMIC DNA]</scope>
    <source>
        <strain evidence="1 2">S14</strain>
    </source>
</reference>
<dbReference type="HOGENOM" id="CLU_1979458_0_0_6"/>
<dbReference type="AlphaFoldDB" id="Q1ZMC6"/>
<dbReference type="Proteomes" id="UP000001603">
    <property type="component" value="Unassembled WGS sequence"/>
</dbReference>
<dbReference type="eggNOG" id="ENOG503382H">
    <property type="taxonomic scope" value="Bacteria"/>
</dbReference>
<accession>Q1ZMC6</accession>
<sequence>MSGDDFITAKECKCACALIECYVTKDGVMLKQLNQSIESELKAYCQKWLCHLSQHNFEHALDLVTVPNNDGTRWGEMEIRKAIFDYYEGGSEFNIENTDIACCTPEFMECNDGRYLFGFYFPVNGEITDLTVEFEFSWVKDGELSATINGIHVL</sequence>
<dbReference type="EMBL" id="AAOJ01000008">
    <property type="protein sequence ID" value="EAS63314.1"/>
    <property type="molecule type" value="Genomic_DNA"/>
</dbReference>
<comment type="caution">
    <text evidence="1">The sequence shown here is derived from an EMBL/GenBank/DDBJ whole genome shotgun (WGS) entry which is preliminary data.</text>
</comment>
<organism evidence="1 2">
    <name type="scientific">Photobacterium angustum (strain S14 / CCUG 15956)</name>
    <name type="common">Vibrio sp. (strain S14 / CCUG 15956)</name>
    <dbReference type="NCBI Taxonomy" id="314292"/>
    <lineage>
        <taxon>Bacteria</taxon>
        <taxon>Pseudomonadati</taxon>
        <taxon>Pseudomonadota</taxon>
        <taxon>Gammaproteobacteria</taxon>
        <taxon>Vibrionales</taxon>
        <taxon>Vibrionaceae</taxon>
        <taxon>Photobacterium</taxon>
    </lineage>
</organism>
<protein>
    <submittedName>
        <fullName evidence="1">Uncharacterized protein</fullName>
    </submittedName>
</protein>
<proteinExistence type="predicted"/>
<evidence type="ECO:0000313" key="2">
    <source>
        <dbReference type="Proteomes" id="UP000001603"/>
    </source>
</evidence>
<dbReference type="OrthoDB" id="6388805at2"/>